<sequence length="114" mass="13155">MTNEMKEMLSSIGIQIFAKPSKGQDPFCYVETNRLTESSNLAIHNNEKKFIRMCRSSKEHALDVKARKHHPIEDEDERHHPRSILKDLRSIGRMAGMDENVTEGKDETLKQFGD</sequence>
<organism evidence="1 2">
    <name type="scientific">Saguinus oedipus</name>
    <name type="common">Cotton-top tamarin</name>
    <name type="synonym">Oedipomidas oedipus</name>
    <dbReference type="NCBI Taxonomy" id="9490"/>
    <lineage>
        <taxon>Eukaryota</taxon>
        <taxon>Metazoa</taxon>
        <taxon>Chordata</taxon>
        <taxon>Craniata</taxon>
        <taxon>Vertebrata</taxon>
        <taxon>Euteleostomi</taxon>
        <taxon>Mammalia</taxon>
        <taxon>Eutheria</taxon>
        <taxon>Euarchontoglires</taxon>
        <taxon>Primates</taxon>
        <taxon>Haplorrhini</taxon>
        <taxon>Platyrrhini</taxon>
        <taxon>Cebidae</taxon>
        <taxon>Callitrichinae</taxon>
        <taxon>Saguinus</taxon>
    </lineage>
</organism>
<name>A0ABQ9UA85_SAGOE</name>
<proteinExistence type="predicted"/>
<comment type="caution">
    <text evidence="1">The sequence shown here is derived from an EMBL/GenBank/DDBJ whole genome shotgun (WGS) entry which is preliminary data.</text>
</comment>
<dbReference type="EMBL" id="JASSZA010000014">
    <property type="protein sequence ID" value="KAK2093685.1"/>
    <property type="molecule type" value="Genomic_DNA"/>
</dbReference>
<reference evidence="1 2" key="1">
    <citation type="submission" date="2023-05" db="EMBL/GenBank/DDBJ databases">
        <title>B98-5 Cell Line De Novo Hybrid Assembly: An Optical Mapping Approach.</title>
        <authorList>
            <person name="Kananen K."/>
            <person name="Auerbach J.A."/>
            <person name="Kautto E."/>
            <person name="Blachly J.S."/>
        </authorList>
    </citation>
    <scope>NUCLEOTIDE SEQUENCE [LARGE SCALE GENOMIC DNA]</scope>
    <source>
        <strain evidence="1">B95-8</strain>
        <tissue evidence="1">Cell line</tissue>
    </source>
</reference>
<dbReference type="Proteomes" id="UP001266305">
    <property type="component" value="Unassembled WGS sequence"/>
</dbReference>
<evidence type="ECO:0000313" key="1">
    <source>
        <dbReference type="EMBL" id="KAK2093685.1"/>
    </source>
</evidence>
<protein>
    <submittedName>
        <fullName evidence="1">Uncharacterized protein</fullName>
    </submittedName>
</protein>
<evidence type="ECO:0000313" key="2">
    <source>
        <dbReference type="Proteomes" id="UP001266305"/>
    </source>
</evidence>
<gene>
    <name evidence="1" type="ORF">P7K49_027423</name>
</gene>
<accession>A0ABQ9UA85</accession>
<keyword evidence="2" id="KW-1185">Reference proteome</keyword>